<feature type="transmembrane region" description="Helical" evidence="8">
    <location>
        <begin position="116"/>
        <end position="135"/>
    </location>
</feature>
<gene>
    <name evidence="8 10" type="primary">menA</name>
    <name evidence="10" type="ORF">CPU2_345</name>
</gene>
<accession>A0AAD1CLS8</accession>
<feature type="transmembrane region" description="Helical" evidence="8">
    <location>
        <begin position="92"/>
        <end position="109"/>
    </location>
</feature>
<keyword evidence="7 8" id="KW-0472">Membrane</keyword>
<dbReference type="GeneID" id="66556724"/>
<dbReference type="InterPro" id="IPR026046">
    <property type="entry name" value="UBIAD1"/>
</dbReference>
<keyword evidence="2 8" id="KW-0474">Menaquinone biosynthesis</keyword>
<evidence type="ECO:0000256" key="5">
    <source>
        <dbReference type="ARBA" id="ARBA00022692"/>
    </source>
</evidence>
<feature type="transmembrane region" description="Helical" evidence="8">
    <location>
        <begin position="147"/>
        <end position="170"/>
    </location>
</feature>
<comment type="similarity">
    <text evidence="8">Belongs to the MenA family. Type 1 subfamily.</text>
</comment>
<evidence type="ECO:0000256" key="8">
    <source>
        <dbReference type="HAMAP-Rule" id="MF_01937"/>
    </source>
</evidence>
<dbReference type="AlphaFoldDB" id="A0AAD1CLS8"/>
<dbReference type="EC" id="2.5.1.74" evidence="8 9"/>
<keyword evidence="4 8" id="KW-0808">Transferase</keyword>
<sequence length="304" mass="35331">MNLKYWIYAIRLHTLLLSFSGITLSFLISKSRGYGDYCTYFLCLITGIFLQILANISNDYGDSIKGVDNFRRIGPNRTVQSGFISLISMKKAINIFSILSFIFGFLLIYKSIRLQNIFLFLFYFIGILICIYSSIKYSIGTYPYGYLGMGDLSVLIFFGFISIGGSYFLYTKFYSLDIFFLSLSIGLLNISVLNINNMRDIDNDYKNGKYTLAGILGIKYAKIYHILSIILSIFLGFLFNYLNYKNLYQWIFFMFNIPFLIQHLKKIIYINNPKDFNDELKKLVLITFFYSMSIGIGIQYSSYY</sequence>
<dbReference type="InterPro" id="IPR004657">
    <property type="entry name" value="MenA"/>
</dbReference>
<feature type="transmembrane region" description="Helical" evidence="8">
    <location>
        <begin position="6"/>
        <end position="28"/>
    </location>
</feature>
<dbReference type="GO" id="GO:0005886">
    <property type="term" value="C:plasma membrane"/>
    <property type="evidence" value="ECO:0007669"/>
    <property type="project" value="UniProtKB-SubCell"/>
</dbReference>
<evidence type="ECO:0000256" key="6">
    <source>
        <dbReference type="ARBA" id="ARBA00022989"/>
    </source>
</evidence>
<protein>
    <recommendedName>
        <fullName evidence="8 9">1,4-dihydroxy-2-naphthoate octaprenyltransferase</fullName>
        <shortName evidence="8">DHNA-octaprenyltransferase</shortName>
        <ecNumber evidence="8 9">2.5.1.74</ecNumber>
    </recommendedName>
</protein>
<keyword evidence="6 8" id="KW-1133">Transmembrane helix</keyword>
<keyword evidence="3 8" id="KW-1003">Cell membrane</keyword>
<dbReference type="RefSeq" id="WP_110548676.1">
    <property type="nucleotide sequence ID" value="NZ_AP014610.1"/>
</dbReference>
<dbReference type="PANTHER" id="PTHR13929">
    <property type="entry name" value="1,4-DIHYDROXY-2-NAPHTHOATE OCTAPRENYLTRANSFERASE"/>
    <property type="match status" value="1"/>
</dbReference>
<organism evidence="10 11">
    <name type="scientific">Blattabacterium punctulatus CPU2</name>
    <dbReference type="NCBI Taxonomy" id="1457032"/>
    <lineage>
        <taxon>Bacteria</taxon>
        <taxon>Pseudomonadati</taxon>
        <taxon>Bacteroidota</taxon>
        <taxon>Flavobacteriia</taxon>
        <taxon>Flavobacteriales</taxon>
        <taxon>Blattabacteriaceae</taxon>
        <taxon>Blattabacterium</taxon>
    </lineage>
</organism>
<evidence type="ECO:0000256" key="1">
    <source>
        <dbReference type="ARBA" id="ARBA00004141"/>
    </source>
</evidence>
<dbReference type="Gene3D" id="1.10.357.140">
    <property type="entry name" value="UbiA prenyltransferase"/>
    <property type="match status" value="1"/>
</dbReference>
<dbReference type="InterPro" id="IPR044878">
    <property type="entry name" value="UbiA_sf"/>
</dbReference>
<dbReference type="EMBL" id="AP014610">
    <property type="protein sequence ID" value="BBA17837.1"/>
    <property type="molecule type" value="Genomic_DNA"/>
</dbReference>
<feature type="transmembrane region" description="Helical" evidence="8">
    <location>
        <begin position="284"/>
        <end position="303"/>
    </location>
</feature>
<dbReference type="InterPro" id="IPR000537">
    <property type="entry name" value="UbiA_prenyltransferase"/>
</dbReference>
<keyword evidence="5 8" id="KW-0812">Transmembrane</keyword>
<dbReference type="HAMAP" id="MF_01937">
    <property type="entry name" value="MenA_1"/>
    <property type="match status" value="1"/>
</dbReference>
<dbReference type="NCBIfam" id="TIGR00751">
    <property type="entry name" value="menA"/>
    <property type="match status" value="1"/>
</dbReference>
<evidence type="ECO:0000256" key="4">
    <source>
        <dbReference type="ARBA" id="ARBA00022679"/>
    </source>
</evidence>
<dbReference type="GO" id="GO:0042371">
    <property type="term" value="P:vitamin K biosynthetic process"/>
    <property type="evidence" value="ECO:0007669"/>
    <property type="project" value="TreeGrafter"/>
</dbReference>
<reference evidence="10 11" key="1">
    <citation type="submission" date="2014-06" db="EMBL/GenBank/DDBJ databases">
        <title>Genome sequence of the intracellular symbiont Blattabacterium cuenoti, strain CPU2 from the wood feeding cockroach Cryptocercus punctulatus.</title>
        <authorList>
            <person name="Kinjo Y."/>
            <person name="Ohkuma M."/>
            <person name="Tokuda G."/>
        </authorList>
    </citation>
    <scope>NUCLEOTIDE SEQUENCE [LARGE SCALE GENOMIC DNA]</scope>
    <source>
        <strain evidence="10 11">CPU2</strain>
    </source>
</reference>
<name>A0AAD1CLS8_9FLAO</name>
<dbReference type="GO" id="GO:0009234">
    <property type="term" value="P:menaquinone biosynthetic process"/>
    <property type="evidence" value="ECO:0007669"/>
    <property type="project" value="UniProtKB-UniRule"/>
</dbReference>
<evidence type="ECO:0000256" key="7">
    <source>
        <dbReference type="ARBA" id="ARBA00023136"/>
    </source>
</evidence>
<dbReference type="PIRSF" id="PIRSF005355">
    <property type="entry name" value="UBIAD1"/>
    <property type="match status" value="1"/>
</dbReference>
<dbReference type="GO" id="GO:0046428">
    <property type="term" value="F:1,4-dihydroxy-2-naphthoate polyprenyltransferase activity"/>
    <property type="evidence" value="ECO:0007669"/>
    <property type="project" value="UniProtKB-UniRule"/>
</dbReference>
<evidence type="ECO:0000256" key="3">
    <source>
        <dbReference type="ARBA" id="ARBA00022475"/>
    </source>
</evidence>
<comment type="function">
    <text evidence="8">Conversion of 1,4-dihydroxy-2-naphthoate (DHNA) to demethylmenaquinone (DMK).</text>
</comment>
<evidence type="ECO:0000313" key="11">
    <source>
        <dbReference type="Proteomes" id="UP000262607"/>
    </source>
</evidence>
<evidence type="ECO:0000256" key="2">
    <source>
        <dbReference type="ARBA" id="ARBA00022428"/>
    </source>
</evidence>
<comment type="catalytic activity">
    <reaction evidence="8">
        <text>an all-trans-polyprenyl diphosphate + 1,4-dihydroxy-2-naphthoate + H(+) = a 2-demethylmenaquinol + CO2 + diphosphate</text>
        <dbReference type="Rhea" id="RHEA:26478"/>
        <dbReference type="Rhea" id="RHEA-COMP:9563"/>
        <dbReference type="Rhea" id="RHEA-COMP:9564"/>
        <dbReference type="ChEBI" id="CHEBI:11173"/>
        <dbReference type="ChEBI" id="CHEBI:15378"/>
        <dbReference type="ChEBI" id="CHEBI:16526"/>
        <dbReference type="ChEBI" id="CHEBI:33019"/>
        <dbReference type="ChEBI" id="CHEBI:55437"/>
        <dbReference type="ChEBI" id="CHEBI:58914"/>
        <dbReference type="EC" id="2.5.1.74"/>
    </reaction>
</comment>
<comment type="subcellular location">
    <subcellularLocation>
        <location evidence="8">Cell membrane</location>
        <topology evidence="8">Multi-pass membrane protein</topology>
    </subcellularLocation>
    <subcellularLocation>
        <location evidence="1">Membrane</location>
        <topology evidence="1">Multi-pass membrane protein</topology>
    </subcellularLocation>
</comment>
<dbReference type="Pfam" id="PF01040">
    <property type="entry name" value="UbiA"/>
    <property type="match status" value="1"/>
</dbReference>
<feature type="transmembrane region" description="Helical" evidence="8">
    <location>
        <begin position="223"/>
        <end position="241"/>
    </location>
</feature>
<dbReference type="CDD" id="cd13962">
    <property type="entry name" value="PT_UbiA_UBIAD1"/>
    <property type="match status" value="1"/>
</dbReference>
<feature type="transmembrane region" description="Helical" evidence="8">
    <location>
        <begin position="37"/>
        <end position="56"/>
    </location>
</feature>
<proteinExistence type="inferred from homology"/>
<evidence type="ECO:0000256" key="9">
    <source>
        <dbReference type="NCBIfam" id="TIGR00751"/>
    </source>
</evidence>
<feature type="transmembrane region" description="Helical" evidence="8">
    <location>
        <begin position="247"/>
        <end position="264"/>
    </location>
</feature>
<evidence type="ECO:0000313" key="10">
    <source>
        <dbReference type="EMBL" id="BBA17837.1"/>
    </source>
</evidence>
<comment type="pathway">
    <text evidence="8">Quinol/quinone metabolism; menaquinone biosynthesis; menaquinol from 1,4-dihydroxy-2-naphthoate: step 1/2.</text>
</comment>
<dbReference type="PANTHER" id="PTHR13929:SF0">
    <property type="entry name" value="UBIA PRENYLTRANSFERASE DOMAIN-CONTAINING PROTEIN 1"/>
    <property type="match status" value="1"/>
</dbReference>
<dbReference type="Proteomes" id="UP000262607">
    <property type="component" value="Chromosome"/>
</dbReference>